<dbReference type="Proteomes" id="UP000799770">
    <property type="component" value="Unassembled WGS sequence"/>
</dbReference>
<sequence length="375" mass="42883">MTETLKNAYDSAKSALSSAPPNDAYLRWDAPGVEHIRPDEAGKAKKIGETMNKMQQHNFDQHRHCFRATHVKTQGIVKGTLTVLPDLAPHLRQGMFKQPGKTYDVAARYANEPVFLQPDQDPGPRGLGMRVFGVEGERLEGADPDGTTQDWFFNNAPMIELTDIDTCLDIMQLREQNFDSPTMLSAKTKVRTDAVKQNAPGMLPNTNIISHSFFTQSAFRHGDWYGHLALFPVLDDMKAHQEKVKSSASREQLREWLREYFAKNGAKYEFKIQLGTSPSHHPTEDSSVVWDEATAPYQTIATLSFPPQDPFNHERRVFWEDRMRLSPWDCLKEHQPLGSINRLRKYVYDMSRRKREEVNAVKTKSNPQRESTLLP</sequence>
<keyword evidence="3" id="KW-1185">Reference proteome</keyword>
<dbReference type="PANTHER" id="PTHR36195:SF4">
    <property type="entry name" value="DOMAIN PROTEIN, PUTATIVE (AFU_ORTHOLOGUE AFUA_5G01990)-RELATED"/>
    <property type="match status" value="1"/>
</dbReference>
<dbReference type="EMBL" id="ML977336">
    <property type="protein sequence ID" value="KAF2110858.1"/>
    <property type="molecule type" value="Genomic_DNA"/>
</dbReference>
<proteinExistence type="predicted"/>
<dbReference type="CDD" id="cd08152">
    <property type="entry name" value="y4iL_like"/>
    <property type="match status" value="1"/>
</dbReference>
<feature type="region of interest" description="Disordered" evidence="1">
    <location>
        <begin position="1"/>
        <end position="21"/>
    </location>
</feature>
<feature type="compositionally biased region" description="Polar residues" evidence="1">
    <location>
        <begin position="362"/>
        <end position="375"/>
    </location>
</feature>
<evidence type="ECO:0000313" key="2">
    <source>
        <dbReference type="EMBL" id="KAF2110858.1"/>
    </source>
</evidence>
<dbReference type="SUPFAM" id="SSF56634">
    <property type="entry name" value="Heme-dependent catalase-like"/>
    <property type="match status" value="1"/>
</dbReference>
<feature type="region of interest" description="Disordered" evidence="1">
    <location>
        <begin position="356"/>
        <end position="375"/>
    </location>
</feature>
<evidence type="ECO:0000313" key="3">
    <source>
        <dbReference type="Proteomes" id="UP000799770"/>
    </source>
</evidence>
<dbReference type="Gene3D" id="2.40.180.10">
    <property type="entry name" value="Catalase core domain"/>
    <property type="match status" value="1"/>
</dbReference>
<dbReference type="InterPro" id="IPR020835">
    <property type="entry name" value="Catalase_sf"/>
</dbReference>
<name>A0A6A5YXM8_9PLEO</name>
<protein>
    <submittedName>
        <fullName evidence="2">Catalase-like domain-containing protein</fullName>
    </submittedName>
</protein>
<dbReference type="AlphaFoldDB" id="A0A6A5YXM8"/>
<organism evidence="2 3">
    <name type="scientific">Lophiotrema nucula</name>
    <dbReference type="NCBI Taxonomy" id="690887"/>
    <lineage>
        <taxon>Eukaryota</taxon>
        <taxon>Fungi</taxon>
        <taxon>Dikarya</taxon>
        <taxon>Ascomycota</taxon>
        <taxon>Pezizomycotina</taxon>
        <taxon>Dothideomycetes</taxon>
        <taxon>Pleosporomycetidae</taxon>
        <taxon>Pleosporales</taxon>
        <taxon>Lophiotremataceae</taxon>
        <taxon>Lophiotrema</taxon>
    </lineage>
</organism>
<reference evidence="2" key="1">
    <citation type="journal article" date="2020" name="Stud. Mycol.">
        <title>101 Dothideomycetes genomes: a test case for predicting lifestyles and emergence of pathogens.</title>
        <authorList>
            <person name="Haridas S."/>
            <person name="Albert R."/>
            <person name="Binder M."/>
            <person name="Bloem J."/>
            <person name="Labutti K."/>
            <person name="Salamov A."/>
            <person name="Andreopoulos B."/>
            <person name="Baker S."/>
            <person name="Barry K."/>
            <person name="Bills G."/>
            <person name="Bluhm B."/>
            <person name="Cannon C."/>
            <person name="Castanera R."/>
            <person name="Culley D."/>
            <person name="Daum C."/>
            <person name="Ezra D."/>
            <person name="Gonzalez J."/>
            <person name="Henrissat B."/>
            <person name="Kuo A."/>
            <person name="Liang C."/>
            <person name="Lipzen A."/>
            <person name="Lutzoni F."/>
            <person name="Magnuson J."/>
            <person name="Mondo S."/>
            <person name="Nolan M."/>
            <person name="Ohm R."/>
            <person name="Pangilinan J."/>
            <person name="Park H.-J."/>
            <person name="Ramirez L."/>
            <person name="Alfaro M."/>
            <person name="Sun H."/>
            <person name="Tritt A."/>
            <person name="Yoshinaga Y."/>
            <person name="Zwiers L.-H."/>
            <person name="Turgeon B."/>
            <person name="Goodwin S."/>
            <person name="Spatafora J."/>
            <person name="Crous P."/>
            <person name="Grigoriev I."/>
        </authorList>
    </citation>
    <scope>NUCLEOTIDE SEQUENCE</scope>
    <source>
        <strain evidence="2">CBS 627.86</strain>
    </source>
</reference>
<dbReference type="GO" id="GO:0020037">
    <property type="term" value="F:heme binding"/>
    <property type="evidence" value="ECO:0007669"/>
    <property type="project" value="InterPro"/>
</dbReference>
<dbReference type="PANTHER" id="PTHR36195">
    <property type="entry name" value="DOMAIN PROTEIN, PUTATIVE (AFU_ORTHOLOGUE AFUA_5G01990)-RELATED-RELATED"/>
    <property type="match status" value="1"/>
</dbReference>
<gene>
    <name evidence="2" type="ORF">BDV96DRAFT_615039</name>
</gene>
<dbReference type="OrthoDB" id="3358373at2759"/>
<evidence type="ECO:0000256" key="1">
    <source>
        <dbReference type="SAM" id="MobiDB-lite"/>
    </source>
</evidence>
<accession>A0A6A5YXM8</accession>